<evidence type="ECO:0000313" key="2">
    <source>
        <dbReference type="EMBL" id="PKV92544.1"/>
    </source>
</evidence>
<accession>A0A2N3WF82</accession>
<feature type="region of interest" description="Disordered" evidence="1">
    <location>
        <begin position="44"/>
        <end position="82"/>
    </location>
</feature>
<protein>
    <submittedName>
        <fullName evidence="2">Uncharacterized protein</fullName>
    </submittedName>
</protein>
<reference evidence="2 3" key="1">
    <citation type="submission" date="2017-12" db="EMBL/GenBank/DDBJ databases">
        <title>Sequencing the genomes of 1000 Actinobacteria strains.</title>
        <authorList>
            <person name="Klenk H.-P."/>
        </authorList>
    </citation>
    <scope>NUCLEOTIDE SEQUENCE [LARGE SCALE GENOMIC DNA]</scope>
    <source>
        <strain evidence="2 3">DSM 45165</strain>
    </source>
</reference>
<dbReference type="RefSeq" id="WP_101436348.1">
    <property type="nucleotide sequence ID" value="NZ_PJMY01000003.1"/>
</dbReference>
<name>A0A2N3WF82_9PSEU</name>
<feature type="compositionally biased region" description="Pro residues" evidence="1">
    <location>
        <begin position="65"/>
        <end position="79"/>
    </location>
</feature>
<feature type="compositionally biased region" description="Low complexity" evidence="1">
    <location>
        <begin position="54"/>
        <end position="64"/>
    </location>
</feature>
<proteinExistence type="predicted"/>
<dbReference type="OrthoDB" id="4172081at2"/>
<evidence type="ECO:0000256" key="1">
    <source>
        <dbReference type="SAM" id="MobiDB-lite"/>
    </source>
</evidence>
<evidence type="ECO:0000313" key="3">
    <source>
        <dbReference type="Proteomes" id="UP000233750"/>
    </source>
</evidence>
<keyword evidence="3" id="KW-1185">Reference proteome</keyword>
<comment type="caution">
    <text evidence="2">The sequence shown here is derived from an EMBL/GenBank/DDBJ whole genome shotgun (WGS) entry which is preliminary data.</text>
</comment>
<dbReference type="EMBL" id="PJMY01000003">
    <property type="protein sequence ID" value="PKV92544.1"/>
    <property type="molecule type" value="Genomic_DNA"/>
</dbReference>
<dbReference type="AlphaFoldDB" id="A0A2N3WF82"/>
<organism evidence="2 3">
    <name type="scientific">Amycolatopsis echigonensis</name>
    <dbReference type="NCBI Taxonomy" id="2576905"/>
    <lineage>
        <taxon>Bacteria</taxon>
        <taxon>Bacillati</taxon>
        <taxon>Actinomycetota</taxon>
        <taxon>Actinomycetes</taxon>
        <taxon>Pseudonocardiales</taxon>
        <taxon>Pseudonocardiaceae</taxon>
        <taxon>Amycolatopsis</taxon>
    </lineage>
</organism>
<sequence length="125" mass="13337">MSPDPSDPNYNATRKTCPICWEAFVTTGRQAKTRLYCSRQCKRTAAARREVERTTPASSTARPFGTPPPAATPPAPAAPLPHIAAQRDCPHCGAPVTIVALLTTPEAARPQMPVAAPDGVIPLRR</sequence>
<dbReference type="Proteomes" id="UP000233750">
    <property type="component" value="Unassembled WGS sequence"/>
</dbReference>
<gene>
    <name evidence="2" type="ORF">ATK30_3357</name>
</gene>